<sequence length="253" mass="27723">MTKVKRAVQLYQHQFRNPKPSPDTVSEVFFRVPTRPAKRGIPRKPATVTAHTSTPMLNEAPSPAKMTTMPEGLFVAPMPPPPTTLGTSTDADAAPLARQIFLRPPIPAIFPPPNFLRRMAPKDSYATAAADELLGLTEVGSDETMQDIFRSLEELVSQVEPIQPPVHNSTNLVAADTAPPIVPHVEPAPDETYATGVAIAQALLKYKGQTKPKALCQALAKFRPAHIPAHHRYRTKFKDANGTFVYTNIPHNF</sequence>
<dbReference type="EMBL" id="OU892277">
    <property type="protein sequence ID" value="CAG9759843.1"/>
    <property type="molecule type" value="Genomic_DNA"/>
</dbReference>
<evidence type="ECO:0000313" key="3">
    <source>
        <dbReference type="Proteomes" id="UP001152799"/>
    </source>
</evidence>
<reference evidence="2" key="1">
    <citation type="submission" date="2022-01" db="EMBL/GenBank/DDBJ databases">
        <authorList>
            <person name="King R."/>
        </authorList>
    </citation>
    <scope>NUCLEOTIDE SEQUENCE</scope>
</reference>
<gene>
    <name evidence="2" type="ORF">CEUTPL_LOCUS584</name>
</gene>
<name>A0A9N9MGJ2_9CUCU</name>
<evidence type="ECO:0000256" key="1">
    <source>
        <dbReference type="SAM" id="MobiDB-lite"/>
    </source>
</evidence>
<proteinExistence type="predicted"/>
<dbReference type="AlphaFoldDB" id="A0A9N9MGJ2"/>
<evidence type="ECO:0000313" key="2">
    <source>
        <dbReference type="EMBL" id="CAG9759843.1"/>
    </source>
</evidence>
<accession>A0A9N9MGJ2</accession>
<protein>
    <submittedName>
        <fullName evidence="2">Uncharacterized protein</fullName>
    </submittedName>
</protein>
<feature type="region of interest" description="Disordered" evidence="1">
    <location>
        <begin position="37"/>
        <end position="63"/>
    </location>
</feature>
<keyword evidence="3" id="KW-1185">Reference proteome</keyword>
<dbReference type="Proteomes" id="UP001152799">
    <property type="component" value="Chromosome 1"/>
</dbReference>
<organism evidence="2 3">
    <name type="scientific">Ceutorhynchus assimilis</name>
    <name type="common">cabbage seed weevil</name>
    <dbReference type="NCBI Taxonomy" id="467358"/>
    <lineage>
        <taxon>Eukaryota</taxon>
        <taxon>Metazoa</taxon>
        <taxon>Ecdysozoa</taxon>
        <taxon>Arthropoda</taxon>
        <taxon>Hexapoda</taxon>
        <taxon>Insecta</taxon>
        <taxon>Pterygota</taxon>
        <taxon>Neoptera</taxon>
        <taxon>Endopterygota</taxon>
        <taxon>Coleoptera</taxon>
        <taxon>Polyphaga</taxon>
        <taxon>Cucujiformia</taxon>
        <taxon>Curculionidae</taxon>
        <taxon>Ceutorhynchinae</taxon>
        <taxon>Ceutorhynchus</taxon>
    </lineage>
</organism>